<organism evidence="10 11">
    <name type="scientific">Candidatus Aveggerthella stercoripullorum</name>
    <dbReference type="NCBI Taxonomy" id="2840688"/>
    <lineage>
        <taxon>Bacteria</taxon>
        <taxon>Bacillati</taxon>
        <taxon>Actinomycetota</taxon>
        <taxon>Coriobacteriia</taxon>
        <taxon>Eggerthellales</taxon>
        <taxon>Eggerthellaceae</taxon>
        <taxon>Eggerthellaceae incertae sedis</taxon>
        <taxon>Candidatus Aveggerthella</taxon>
    </lineage>
</organism>
<evidence type="ECO:0000313" key="10">
    <source>
        <dbReference type="EMBL" id="HIR01057.1"/>
    </source>
</evidence>
<feature type="disulfide bond" description="Redox-active" evidence="8">
    <location>
        <begin position="31"/>
        <end position="34"/>
    </location>
</feature>
<dbReference type="CDD" id="cd02947">
    <property type="entry name" value="TRX_family"/>
    <property type="match status" value="1"/>
</dbReference>
<dbReference type="PIRSF" id="PIRSF000077">
    <property type="entry name" value="Thioredoxin"/>
    <property type="match status" value="1"/>
</dbReference>
<dbReference type="InterPro" id="IPR005746">
    <property type="entry name" value="Thioredoxin"/>
</dbReference>
<dbReference type="PROSITE" id="PS51352">
    <property type="entry name" value="THIOREDOXIN_2"/>
    <property type="match status" value="1"/>
</dbReference>
<feature type="active site" description="Nucleophile" evidence="7">
    <location>
        <position position="34"/>
    </location>
</feature>
<dbReference type="PANTHER" id="PTHR45663:SF11">
    <property type="entry name" value="GEO12009P1"/>
    <property type="match status" value="1"/>
</dbReference>
<dbReference type="Proteomes" id="UP000824261">
    <property type="component" value="Unassembled WGS sequence"/>
</dbReference>
<dbReference type="SUPFAM" id="SSF52833">
    <property type="entry name" value="Thioredoxin-like"/>
    <property type="match status" value="1"/>
</dbReference>
<evidence type="ECO:0000256" key="5">
    <source>
        <dbReference type="ARBA" id="ARBA00023284"/>
    </source>
</evidence>
<evidence type="ECO:0000259" key="9">
    <source>
        <dbReference type="PROSITE" id="PS51352"/>
    </source>
</evidence>
<evidence type="ECO:0000256" key="7">
    <source>
        <dbReference type="PIRSR" id="PIRSR000077-1"/>
    </source>
</evidence>
<gene>
    <name evidence="10" type="ORF">IAA69_02155</name>
</gene>
<sequence>MAAFQVTKENFDRLVTESSGVVMLDFWSSGCGPCRAMMPTVERLAAEHPDKGFGAVNVDEEPEVAWAFKVMAVPAIVVFKDGSVVADAFGYQTKAALERLLDEAAAWERSGGEAQGSSLA</sequence>
<keyword evidence="5 8" id="KW-0676">Redox-active center</keyword>
<protein>
    <recommendedName>
        <fullName evidence="6">Thioredoxin</fullName>
    </recommendedName>
</protein>
<feature type="domain" description="Thioredoxin" evidence="9">
    <location>
        <begin position="1"/>
        <end position="106"/>
    </location>
</feature>
<feature type="active site" description="Nucleophile" evidence="7">
    <location>
        <position position="31"/>
    </location>
</feature>
<dbReference type="GO" id="GO:0015035">
    <property type="term" value="F:protein-disulfide reductase activity"/>
    <property type="evidence" value="ECO:0007669"/>
    <property type="project" value="InterPro"/>
</dbReference>
<evidence type="ECO:0000256" key="1">
    <source>
        <dbReference type="ARBA" id="ARBA00008987"/>
    </source>
</evidence>
<dbReference type="Pfam" id="PF00085">
    <property type="entry name" value="Thioredoxin"/>
    <property type="match status" value="1"/>
</dbReference>
<proteinExistence type="inferred from homology"/>
<feature type="site" description="Contributes to redox potential value" evidence="7">
    <location>
        <position position="32"/>
    </location>
</feature>
<dbReference type="InterPro" id="IPR013766">
    <property type="entry name" value="Thioredoxin_domain"/>
</dbReference>
<keyword evidence="2" id="KW-0813">Transport</keyword>
<keyword evidence="4 8" id="KW-1015">Disulfide bond</keyword>
<dbReference type="AlphaFoldDB" id="A0A9D0ZZ31"/>
<dbReference type="EMBL" id="DVGB01000026">
    <property type="protein sequence ID" value="HIR01057.1"/>
    <property type="molecule type" value="Genomic_DNA"/>
</dbReference>
<dbReference type="Gene3D" id="3.40.30.10">
    <property type="entry name" value="Glutaredoxin"/>
    <property type="match status" value="1"/>
</dbReference>
<evidence type="ECO:0000313" key="11">
    <source>
        <dbReference type="Proteomes" id="UP000824261"/>
    </source>
</evidence>
<feature type="site" description="Deprotonates C-terminal active site Cys" evidence="7">
    <location>
        <position position="25"/>
    </location>
</feature>
<dbReference type="PANTHER" id="PTHR45663">
    <property type="entry name" value="GEO12009P1"/>
    <property type="match status" value="1"/>
</dbReference>
<name>A0A9D0ZZ31_9ACTN</name>
<dbReference type="GO" id="GO:0005737">
    <property type="term" value="C:cytoplasm"/>
    <property type="evidence" value="ECO:0007669"/>
    <property type="project" value="TreeGrafter"/>
</dbReference>
<keyword evidence="3" id="KW-0249">Electron transport</keyword>
<dbReference type="PROSITE" id="PS00194">
    <property type="entry name" value="THIOREDOXIN_1"/>
    <property type="match status" value="1"/>
</dbReference>
<dbReference type="InterPro" id="IPR017937">
    <property type="entry name" value="Thioredoxin_CS"/>
</dbReference>
<comment type="caution">
    <text evidence="10">The sequence shown here is derived from an EMBL/GenBank/DDBJ whole genome shotgun (WGS) entry which is preliminary data.</text>
</comment>
<feature type="site" description="Contributes to redox potential value" evidence="7">
    <location>
        <position position="33"/>
    </location>
</feature>
<accession>A0A9D0ZZ31</accession>
<evidence type="ECO:0000256" key="4">
    <source>
        <dbReference type="ARBA" id="ARBA00023157"/>
    </source>
</evidence>
<evidence type="ECO:0000256" key="2">
    <source>
        <dbReference type="ARBA" id="ARBA00022448"/>
    </source>
</evidence>
<dbReference type="InterPro" id="IPR036249">
    <property type="entry name" value="Thioredoxin-like_sf"/>
</dbReference>
<evidence type="ECO:0000256" key="6">
    <source>
        <dbReference type="PIRNR" id="PIRNR000077"/>
    </source>
</evidence>
<evidence type="ECO:0000256" key="3">
    <source>
        <dbReference type="ARBA" id="ARBA00022982"/>
    </source>
</evidence>
<evidence type="ECO:0000256" key="8">
    <source>
        <dbReference type="PIRSR" id="PIRSR000077-4"/>
    </source>
</evidence>
<reference evidence="10" key="1">
    <citation type="submission" date="2020-10" db="EMBL/GenBank/DDBJ databases">
        <authorList>
            <person name="Gilroy R."/>
        </authorList>
    </citation>
    <scope>NUCLEOTIDE SEQUENCE</scope>
    <source>
        <strain evidence="10">ChiGjej1B1-2707</strain>
    </source>
</reference>
<reference evidence="10" key="2">
    <citation type="journal article" date="2021" name="PeerJ">
        <title>Extensive microbial diversity within the chicken gut microbiome revealed by metagenomics and culture.</title>
        <authorList>
            <person name="Gilroy R."/>
            <person name="Ravi A."/>
            <person name="Getino M."/>
            <person name="Pursley I."/>
            <person name="Horton D.L."/>
            <person name="Alikhan N.F."/>
            <person name="Baker D."/>
            <person name="Gharbi K."/>
            <person name="Hall N."/>
            <person name="Watson M."/>
            <person name="Adriaenssens E.M."/>
            <person name="Foster-Nyarko E."/>
            <person name="Jarju S."/>
            <person name="Secka A."/>
            <person name="Antonio M."/>
            <person name="Oren A."/>
            <person name="Chaudhuri R.R."/>
            <person name="La Ragione R."/>
            <person name="Hildebrand F."/>
            <person name="Pallen M.J."/>
        </authorList>
    </citation>
    <scope>NUCLEOTIDE SEQUENCE</scope>
    <source>
        <strain evidence="10">ChiGjej1B1-2707</strain>
    </source>
</reference>
<comment type="similarity">
    <text evidence="1 6">Belongs to the thioredoxin family.</text>
</comment>